<evidence type="ECO:0000256" key="1">
    <source>
        <dbReference type="SAM" id="MobiDB-lite"/>
    </source>
</evidence>
<reference evidence="2 3" key="1">
    <citation type="journal article" date="2019" name="Sci. Rep.">
        <title>Orb-weaving spider Araneus ventricosus genome elucidates the spidroin gene catalogue.</title>
        <authorList>
            <person name="Kono N."/>
            <person name="Nakamura H."/>
            <person name="Ohtoshi R."/>
            <person name="Moran D.A.P."/>
            <person name="Shinohara A."/>
            <person name="Yoshida Y."/>
            <person name="Fujiwara M."/>
            <person name="Mori M."/>
            <person name="Tomita M."/>
            <person name="Arakawa K."/>
        </authorList>
    </citation>
    <scope>NUCLEOTIDE SEQUENCE [LARGE SCALE GENOMIC DNA]</scope>
</reference>
<name>A0A4Y2JJZ3_ARAVE</name>
<sequence length="121" mass="13196">MDEDLVSASLSSGSCSMDHREVNVPSQRDSSPNHDSTSSVIVSFNNVRLTVSSDFSLNISIDFSHSPEVLKELSVPIDLILSPEVDGSGRKSTSRQINKTEKSFTYTSVSSRSDRKGFPNV</sequence>
<dbReference type="Proteomes" id="UP000499080">
    <property type="component" value="Unassembled WGS sequence"/>
</dbReference>
<gene>
    <name evidence="2" type="ORF">AVEN_196286_1</name>
</gene>
<evidence type="ECO:0000313" key="3">
    <source>
        <dbReference type="Proteomes" id="UP000499080"/>
    </source>
</evidence>
<comment type="caution">
    <text evidence="2">The sequence shown here is derived from an EMBL/GenBank/DDBJ whole genome shotgun (WGS) entry which is preliminary data.</text>
</comment>
<dbReference type="AlphaFoldDB" id="A0A4Y2JJZ3"/>
<feature type="compositionally biased region" description="Polar residues" evidence="1">
    <location>
        <begin position="90"/>
        <end position="111"/>
    </location>
</feature>
<protein>
    <submittedName>
        <fullName evidence="2">Uncharacterized protein</fullName>
    </submittedName>
</protein>
<accession>A0A4Y2JJZ3</accession>
<feature type="compositionally biased region" description="Low complexity" evidence="1">
    <location>
        <begin position="7"/>
        <end position="16"/>
    </location>
</feature>
<feature type="compositionally biased region" description="Polar residues" evidence="1">
    <location>
        <begin position="24"/>
        <end position="37"/>
    </location>
</feature>
<organism evidence="2 3">
    <name type="scientific">Araneus ventricosus</name>
    <name type="common">Orbweaver spider</name>
    <name type="synonym">Epeira ventricosa</name>
    <dbReference type="NCBI Taxonomy" id="182803"/>
    <lineage>
        <taxon>Eukaryota</taxon>
        <taxon>Metazoa</taxon>
        <taxon>Ecdysozoa</taxon>
        <taxon>Arthropoda</taxon>
        <taxon>Chelicerata</taxon>
        <taxon>Arachnida</taxon>
        <taxon>Araneae</taxon>
        <taxon>Araneomorphae</taxon>
        <taxon>Entelegynae</taxon>
        <taxon>Araneoidea</taxon>
        <taxon>Araneidae</taxon>
        <taxon>Araneus</taxon>
    </lineage>
</organism>
<feature type="region of interest" description="Disordered" evidence="1">
    <location>
        <begin position="1"/>
        <end position="37"/>
    </location>
</feature>
<feature type="compositionally biased region" description="Basic and acidic residues" evidence="1">
    <location>
        <begin position="112"/>
        <end position="121"/>
    </location>
</feature>
<evidence type="ECO:0000313" key="2">
    <source>
        <dbReference type="EMBL" id="GBM89779.1"/>
    </source>
</evidence>
<feature type="region of interest" description="Disordered" evidence="1">
    <location>
        <begin position="84"/>
        <end position="121"/>
    </location>
</feature>
<proteinExistence type="predicted"/>
<keyword evidence="3" id="KW-1185">Reference proteome</keyword>
<dbReference type="EMBL" id="BGPR01003572">
    <property type="protein sequence ID" value="GBM89779.1"/>
    <property type="molecule type" value="Genomic_DNA"/>
</dbReference>